<name>A0A6J5KK26_9CAUD</name>
<accession>A0A6J5KK26</accession>
<organism evidence="2">
    <name type="scientific">uncultured Caudovirales phage</name>
    <dbReference type="NCBI Taxonomy" id="2100421"/>
    <lineage>
        <taxon>Viruses</taxon>
        <taxon>Duplodnaviria</taxon>
        <taxon>Heunggongvirae</taxon>
        <taxon>Uroviricota</taxon>
        <taxon>Caudoviricetes</taxon>
        <taxon>Peduoviridae</taxon>
        <taxon>Maltschvirus</taxon>
        <taxon>Maltschvirus maltsch</taxon>
    </lineage>
</organism>
<keyword evidence="1" id="KW-0472">Membrane</keyword>
<reference evidence="2" key="1">
    <citation type="submission" date="2020-04" db="EMBL/GenBank/DDBJ databases">
        <authorList>
            <person name="Chiriac C."/>
            <person name="Salcher M."/>
            <person name="Ghai R."/>
            <person name="Kavagutti S V."/>
        </authorList>
    </citation>
    <scope>NUCLEOTIDE SEQUENCE</scope>
</reference>
<sequence length="49" mass="5795">MKEIIEGFKAWFRIACYILAVIWFLDFVKSLPEPIAKRAMDKALTYLPF</sequence>
<keyword evidence="1" id="KW-0812">Transmembrane</keyword>
<evidence type="ECO:0000313" key="2">
    <source>
        <dbReference type="EMBL" id="CAB4121502.1"/>
    </source>
</evidence>
<dbReference type="EMBL" id="LR796150">
    <property type="protein sequence ID" value="CAB4121502.1"/>
    <property type="molecule type" value="Genomic_DNA"/>
</dbReference>
<proteinExistence type="predicted"/>
<gene>
    <name evidence="2" type="ORF">UFOVP15_9</name>
</gene>
<evidence type="ECO:0000256" key="1">
    <source>
        <dbReference type="SAM" id="Phobius"/>
    </source>
</evidence>
<protein>
    <submittedName>
        <fullName evidence="2">Uncharacterized protein</fullName>
    </submittedName>
</protein>
<keyword evidence="1" id="KW-1133">Transmembrane helix</keyword>
<feature type="transmembrane region" description="Helical" evidence="1">
    <location>
        <begin position="12"/>
        <end position="28"/>
    </location>
</feature>